<organism evidence="7 8">
    <name type="scientific">Pseudonocardia hispaniensis</name>
    <dbReference type="NCBI Taxonomy" id="904933"/>
    <lineage>
        <taxon>Bacteria</taxon>
        <taxon>Bacillati</taxon>
        <taxon>Actinomycetota</taxon>
        <taxon>Actinomycetes</taxon>
        <taxon>Pseudonocardiales</taxon>
        <taxon>Pseudonocardiaceae</taxon>
        <taxon>Pseudonocardia</taxon>
    </lineage>
</organism>
<dbReference type="Pfam" id="PF04686">
    <property type="entry name" value="SsgA"/>
    <property type="match status" value="1"/>
</dbReference>
<evidence type="ECO:0000256" key="1">
    <source>
        <dbReference type="ARBA" id="ARBA00004431"/>
    </source>
</evidence>
<comment type="similarity">
    <text evidence="2">Belongs to the SsgA family.</text>
</comment>
<name>A0ABW1IWZ7_9PSEU</name>
<keyword evidence="3" id="KW-0132">Cell division</keyword>
<proteinExistence type="inferred from homology"/>
<dbReference type="InterPro" id="IPR038658">
    <property type="entry name" value="SsgB_sf"/>
</dbReference>
<sequence length="137" mass="14510">MNEVQTVLHPYPLAGGRVYPPVQVILTWRPTRPHEVTLTAPGAAPGAAWVFARDLLAAGLDAPAGLGDVSVLPDLAAEEERVELVLSSPSGRMALPLPVAVLRSFLAATWDIVPADHETRVWEAAWTDGMFPAGGAL</sequence>
<evidence type="ECO:0000313" key="7">
    <source>
        <dbReference type="EMBL" id="MFC5992907.1"/>
    </source>
</evidence>
<evidence type="ECO:0000313" key="8">
    <source>
        <dbReference type="Proteomes" id="UP001596302"/>
    </source>
</evidence>
<protein>
    <submittedName>
        <fullName evidence="7">SsgA family sporulation/cell division regulator</fullName>
    </submittedName>
</protein>
<accession>A0ABW1IWZ7</accession>
<comment type="caution">
    <text evidence="7">The sequence shown here is derived from an EMBL/GenBank/DDBJ whole genome shotgun (WGS) entry which is preliminary data.</text>
</comment>
<dbReference type="EMBL" id="JBHSQW010000002">
    <property type="protein sequence ID" value="MFC5992907.1"/>
    <property type="molecule type" value="Genomic_DNA"/>
</dbReference>
<dbReference type="Proteomes" id="UP001596302">
    <property type="component" value="Unassembled WGS sequence"/>
</dbReference>
<dbReference type="InterPro" id="IPR006776">
    <property type="entry name" value="SsgB"/>
</dbReference>
<reference evidence="8" key="1">
    <citation type="journal article" date="2019" name="Int. J. Syst. Evol. Microbiol.">
        <title>The Global Catalogue of Microorganisms (GCM) 10K type strain sequencing project: providing services to taxonomists for standard genome sequencing and annotation.</title>
        <authorList>
            <consortium name="The Broad Institute Genomics Platform"/>
            <consortium name="The Broad Institute Genome Sequencing Center for Infectious Disease"/>
            <person name="Wu L."/>
            <person name="Ma J."/>
        </authorList>
    </citation>
    <scope>NUCLEOTIDE SEQUENCE [LARGE SCALE GENOMIC DNA]</scope>
    <source>
        <strain evidence="8">CCM 8391</strain>
    </source>
</reference>
<evidence type="ECO:0000256" key="2">
    <source>
        <dbReference type="ARBA" id="ARBA00009323"/>
    </source>
</evidence>
<evidence type="ECO:0000256" key="5">
    <source>
        <dbReference type="ARBA" id="ARBA00023210"/>
    </source>
</evidence>
<dbReference type="RefSeq" id="WP_379581940.1">
    <property type="nucleotide sequence ID" value="NZ_JBHSQW010000002.1"/>
</dbReference>
<evidence type="ECO:0000256" key="3">
    <source>
        <dbReference type="ARBA" id="ARBA00022618"/>
    </source>
</evidence>
<dbReference type="Gene3D" id="2.30.31.20">
    <property type="entry name" value="Sporulation-specific cell division protein SsgB"/>
    <property type="match status" value="1"/>
</dbReference>
<keyword evidence="8" id="KW-1185">Reference proteome</keyword>
<comment type="subcellular location">
    <subcellularLocation>
        <location evidence="1">Cell septum</location>
    </subcellularLocation>
</comment>
<keyword evidence="4" id="KW-0749">Sporulation</keyword>
<keyword evidence="5" id="KW-0717">Septation</keyword>
<evidence type="ECO:0000256" key="6">
    <source>
        <dbReference type="ARBA" id="ARBA00023306"/>
    </source>
</evidence>
<gene>
    <name evidence="7" type="ORF">ACFQE5_01630</name>
</gene>
<evidence type="ECO:0000256" key="4">
    <source>
        <dbReference type="ARBA" id="ARBA00022969"/>
    </source>
</evidence>
<keyword evidence="6" id="KW-0131">Cell cycle</keyword>